<reference evidence="9" key="1">
    <citation type="submission" date="2017-07" db="EMBL/GenBank/DDBJ databases">
        <title>Taro Niue Genome Assembly and Annotation.</title>
        <authorList>
            <person name="Atibalentja N."/>
            <person name="Keating K."/>
            <person name="Fields C.J."/>
        </authorList>
    </citation>
    <scope>NUCLEOTIDE SEQUENCE</scope>
    <source>
        <strain evidence="9">Niue_2</strain>
        <tissue evidence="9">Leaf</tissue>
    </source>
</reference>
<feature type="region of interest" description="Disordered" evidence="7">
    <location>
        <begin position="24"/>
        <end position="48"/>
    </location>
</feature>
<dbReference type="PANTHER" id="PTHR33057:SF21">
    <property type="entry name" value="TRANSCRIPTION REPRESSOR"/>
    <property type="match status" value="1"/>
</dbReference>
<evidence type="ECO:0000313" key="9">
    <source>
        <dbReference type="EMBL" id="MQL93714.1"/>
    </source>
</evidence>
<feature type="region of interest" description="Disordered" evidence="7">
    <location>
        <begin position="69"/>
        <end position="90"/>
    </location>
</feature>
<sequence length="241" mass="25428">MTNSITRQIHVCFSKLMSCSSSPFTHDRSLQDMPDEEDSAPSSSSSSPAAVFKNVYNSLYDPAAAAPSFSLPSPSSSSDTHPPSNSATFTTTTTTSATAAAAADSDDSTDAEVLSSAIASRRLLPPSSPGLSNAIADPSAFTFGVGVAVPTYSPDPYGDFRRSMEEMAAAMGLLGPEGSVVAARRRRERLYELLLCYLALNRRHAHKFIVGAFTDFLVGIAEGAEAGEEGEEEKEEGRTGQ</sequence>
<feature type="domain" description="OVATE" evidence="8">
    <location>
        <begin position="149"/>
        <end position="219"/>
    </location>
</feature>
<organism evidence="9 10">
    <name type="scientific">Colocasia esculenta</name>
    <name type="common">Wild taro</name>
    <name type="synonym">Arum esculentum</name>
    <dbReference type="NCBI Taxonomy" id="4460"/>
    <lineage>
        <taxon>Eukaryota</taxon>
        <taxon>Viridiplantae</taxon>
        <taxon>Streptophyta</taxon>
        <taxon>Embryophyta</taxon>
        <taxon>Tracheophyta</taxon>
        <taxon>Spermatophyta</taxon>
        <taxon>Magnoliopsida</taxon>
        <taxon>Liliopsida</taxon>
        <taxon>Araceae</taxon>
        <taxon>Aroideae</taxon>
        <taxon>Colocasieae</taxon>
        <taxon>Colocasia</taxon>
    </lineage>
</organism>
<dbReference type="GO" id="GO:0045892">
    <property type="term" value="P:negative regulation of DNA-templated transcription"/>
    <property type="evidence" value="ECO:0007669"/>
    <property type="project" value="UniProtKB-UniRule"/>
</dbReference>
<accession>A0A843VKE1</accession>
<protein>
    <recommendedName>
        <fullName evidence="6">Transcription repressor</fullName>
    </recommendedName>
    <alternativeName>
        <fullName evidence="6">Ovate family protein</fullName>
    </alternativeName>
</protein>
<dbReference type="OrthoDB" id="690912at2759"/>
<dbReference type="Proteomes" id="UP000652761">
    <property type="component" value="Unassembled WGS sequence"/>
</dbReference>
<comment type="caution">
    <text evidence="9">The sequence shown here is derived from an EMBL/GenBank/DDBJ whole genome shotgun (WGS) entry which is preliminary data.</text>
</comment>
<evidence type="ECO:0000259" key="8">
    <source>
        <dbReference type="PROSITE" id="PS51754"/>
    </source>
</evidence>
<keyword evidence="5 6" id="KW-0539">Nucleus</keyword>
<dbReference type="EMBL" id="NMUH01001590">
    <property type="protein sequence ID" value="MQL93714.1"/>
    <property type="molecule type" value="Genomic_DNA"/>
</dbReference>
<dbReference type="Pfam" id="PF04844">
    <property type="entry name" value="Ovate"/>
    <property type="match status" value="1"/>
</dbReference>
<keyword evidence="3 6" id="KW-0805">Transcription regulation</keyword>
<gene>
    <name evidence="9" type="ORF">Taro_026375</name>
</gene>
<evidence type="ECO:0000256" key="4">
    <source>
        <dbReference type="ARBA" id="ARBA00023163"/>
    </source>
</evidence>
<evidence type="ECO:0000256" key="2">
    <source>
        <dbReference type="ARBA" id="ARBA00022491"/>
    </source>
</evidence>
<dbReference type="NCBIfam" id="TIGR01568">
    <property type="entry name" value="A_thal_3678"/>
    <property type="match status" value="1"/>
</dbReference>
<keyword evidence="4 6" id="KW-0804">Transcription</keyword>
<dbReference type="PANTHER" id="PTHR33057">
    <property type="entry name" value="TRANSCRIPTION REPRESSOR OFP7-RELATED"/>
    <property type="match status" value="1"/>
</dbReference>
<evidence type="ECO:0000256" key="6">
    <source>
        <dbReference type="RuleBase" id="RU367028"/>
    </source>
</evidence>
<evidence type="ECO:0000256" key="1">
    <source>
        <dbReference type="ARBA" id="ARBA00004123"/>
    </source>
</evidence>
<comment type="subcellular location">
    <subcellularLocation>
        <location evidence="1 6">Nucleus</location>
    </subcellularLocation>
</comment>
<dbReference type="InterPro" id="IPR038933">
    <property type="entry name" value="Ovate"/>
</dbReference>
<evidence type="ECO:0000256" key="7">
    <source>
        <dbReference type="SAM" id="MobiDB-lite"/>
    </source>
</evidence>
<dbReference type="AlphaFoldDB" id="A0A843VKE1"/>
<keyword evidence="2 6" id="KW-0678">Repressor</keyword>
<proteinExistence type="predicted"/>
<name>A0A843VKE1_COLES</name>
<keyword evidence="10" id="KW-1185">Reference proteome</keyword>
<comment type="function">
    <text evidence="6">Transcriptional repressor that regulates multiple aspects of plant growth and development.</text>
</comment>
<evidence type="ECO:0000256" key="5">
    <source>
        <dbReference type="ARBA" id="ARBA00023242"/>
    </source>
</evidence>
<evidence type="ECO:0000256" key="3">
    <source>
        <dbReference type="ARBA" id="ARBA00023015"/>
    </source>
</evidence>
<dbReference type="GO" id="GO:0005634">
    <property type="term" value="C:nucleus"/>
    <property type="evidence" value="ECO:0007669"/>
    <property type="project" value="UniProtKB-SubCell"/>
</dbReference>
<dbReference type="InterPro" id="IPR006458">
    <property type="entry name" value="Ovate_C"/>
</dbReference>
<evidence type="ECO:0000313" key="10">
    <source>
        <dbReference type="Proteomes" id="UP000652761"/>
    </source>
</evidence>
<dbReference type="PROSITE" id="PS51754">
    <property type="entry name" value="OVATE"/>
    <property type="match status" value="1"/>
</dbReference>